<feature type="domain" description="ABC transporter" evidence="3">
    <location>
        <begin position="2"/>
        <end position="227"/>
    </location>
</feature>
<dbReference type="InterPro" id="IPR003439">
    <property type="entry name" value="ABC_transporter-like_ATP-bd"/>
</dbReference>
<dbReference type="InterPro" id="IPR003593">
    <property type="entry name" value="AAA+_ATPase"/>
</dbReference>
<evidence type="ECO:0000256" key="2">
    <source>
        <dbReference type="ARBA" id="ARBA00022840"/>
    </source>
</evidence>
<dbReference type="Gene3D" id="3.40.50.300">
    <property type="entry name" value="P-loop containing nucleotide triphosphate hydrolases"/>
    <property type="match status" value="1"/>
</dbReference>
<evidence type="ECO:0000259" key="3">
    <source>
        <dbReference type="PROSITE" id="PS50893"/>
    </source>
</evidence>
<dbReference type="EMBL" id="FOHJ01000001">
    <property type="protein sequence ID" value="SES66913.1"/>
    <property type="molecule type" value="Genomic_DNA"/>
</dbReference>
<organism evidence="4 5">
    <name type="scientific">Salinibacillus kushneri</name>
    <dbReference type="NCBI Taxonomy" id="237682"/>
    <lineage>
        <taxon>Bacteria</taxon>
        <taxon>Bacillati</taxon>
        <taxon>Bacillota</taxon>
        <taxon>Bacilli</taxon>
        <taxon>Bacillales</taxon>
        <taxon>Bacillaceae</taxon>
        <taxon>Salinibacillus</taxon>
    </lineage>
</organism>
<dbReference type="STRING" id="237682.SAMN05421676_101122"/>
<evidence type="ECO:0000313" key="4">
    <source>
        <dbReference type="EMBL" id="SES66913.1"/>
    </source>
</evidence>
<dbReference type="RefSeq" id="WP_093130919.1">
    <property type="nucleotide sequence ID" value="NZ_FOHJ01000001.1"/>
</dbReference>
<dbReference type="PANTHER" id="PTHR43158:SF10">
    <property type="entry name" value="ABC TRANSPORTER ATP-BINDING PROTEIN YTRB"/>
    <property type="match status" value="1"/>
</dbReference>
<keyword evidence="5" id="KW-1185">Reference proteome</keyword>
<dbReference type="PROSITE" id="PS50893">
    <property type="entry name" value="ABC_TRANSPORTER_2"/>
    <property type="match status" value="1"/>
</dbReference>
<protein>
    <submittedName>
        <fullName evidence="4">ABC-2 type transport system ATP-binding protein</fullName>
    </submittedName>
</protein>
<evidence type="ECO:0000256" key="1">
    <source>
        <dbReference type="ARBA" id="ARBA00022741"/>
    </source>
</evidence>
<dbReference type="InterPro" id="IPR017871">
    <property type="entry name" value="ABC_transporter-like_CS"/>
</dbReference>
<name>A0A1H9YDK2_9BACI</name>
<dbReference type="PROSITE" id="PS00211">
    <property type="entry name" value="ABC_TRANSPORTER_1"/>
    <property type="match status" value="1"/>
</dbReference>
<dbReference type="OrthoDB" id="9804819at2"/>
<accession>A0A1H9YDK2</accession>
<keyword evidence="1" id="KW-0547">Nucleotide-binding</keyword>
<proteinExistence type="predicted"/>
<dbReference type="Pfam" id="PF00005">
    <property type="entry name" value="ABC_tran"/>
    <property type="match status" value="1"/>
</dbReference>
<sequence>MLKIEGLTKRIGSEKVLNHIQLQVKPGTITGIVGRNGVGKTTLLRTMAGILKPSEGSILLNEQNVLLNPDVKQDLVFVPDTSDALKQYNSKEIVKLYKKIYPKFDEVYFYELLNRFSMKNTGKIRNLSKGQKALFSLILAFATKAAYILLDEPTDGLDVIVKKEILRFIAGEVAESEVSVVISSHRLDELEALADHIVVLKGGSVETEMEMDQLKQQYRKIQVAYEYDIPDQLKEQVQILSKSGRVYVLLVKQADDILVEQLLNEEPLLFEELPLSLEDIFVAKLGGDAYAS</sequence>
<dbReference type="SMART" id="SM00382">
    <property type="entry name" value="AAA"/>
    <property type="match status" value="1"/>
</dbReference>
<dbReference type="PANTHER" id="PTHR43158">
    <property type="entry name" value="SKFA PEPTIDE EXPORT ATP-BINDING PROTEIN SKFE"/>
    <property type="match status" value="1"/>
</dbReference>
<gene>
    <name evidence="4" type="ORF">SAMN05421676_101122</name>
</gene>
<dbReference type="AlphaFoldDB" id="A0A1H9YDK2"/>
<dbReference type="SUPFAM" id="SSF52540">
    <property type="entry name" value="P-loop containing nucleoside triphosphate hydrolases"/>
    <property type="match status" value="1"/>
</dbReference>
<evidence type="ECO:0000313" key="5">
    <source>
        <dbReference type="Proteomes" id="UP000199095"/>
    </source>
</evidence>
<dbReference type="InterPro" id="IPR027417">
    <property type="entry name" value="P-loop_NTPase"/>
</dbReference>
<reference evidence="5" key="1">
    <citation type="submission" date="2016-10" db="EMBL/GenBank/DDBJ databases">
        <authorList>
            <person name="Varghese N."/>
            <person name="Submissions S."/>
        </authorList>
    </citation>
    <scope>NUCLEOTIDE SEQUENCE [LARGE SCALE GENOMIC DNA]</scope>
    <source>
        <strain evidence="5">CGMCC 1.3566</strain>
    </source>
</reference>
<keyword evidence="2 4" id="KW-0067">ATP-binding</keyword>
<dbReference type="Proteomes" id="UP000199095">
    <property type="component" value="Unassembled WGS sequence"/>
</dbReference>
<dbReference type="CDD" id="cd03230">
    <property type="entry name" value="ABC_DR_subfamily_A"/>
    <property type="match status" value="1"/>
</dbReference>
<dbReference type="GO" id="GO:0016887">
    <property type="term" value="F:ATP hydrolysis activity"/>
    <property type="evidence" value="ECO:0007669"/>
    <property type="project" value="InterPro"/>
</dbReference>
<dbReference type="GO" id="GO:0005524">
    <property type="term" value="F:ATP binding"/>
    <property type="evidence" value="ECO:0007669"/>
    <property type="project" value="UniProtKB-KW"/>
</dbReference>